<dbReference type="GO" id="GO:0051015">
    <property type="term" value="F:actin filament binding"/>
    <property type="evidence" value="ECO:0007669"/>
    <property type="project" value="InterPro"/>
</dbReference>
<dbReference type="SUPFAM" id="SSF51445">
    <property type="entry name" value="(Trans)glycosidases"/>
    <property type="match status" value="1"/>
</dbReference>
<sequence length="259" mass="29020">MRNTDDDPTRVRFQASNGQFLQAQSETSVTADCGGSAASWEDSDPSVFIINIVRTLQGEYQITNGYGPDKAPKVLQVSIEQNMQYGIKVIVDLHAAQGSQNGNEHSGARDGFQEWGDSYIQDTVAVIDFLAARLGPADPNELLSFASNLNGVVIDVHYYNLFSDMFTNMNAQQNIDFIHNQRSSDLSTVTTTNGPLSFVGEWTAEWNVKEASTEDYQKFAKAQQEVYGRATFGWAYWAYKCELPHWSLKWNIENNIIHP</sequence>
<dbReference type="PANTHER" id="PTHR10551:SF13">
    <property type="entry name" value="GLUCAN 1,3-BETA-GLUCOSIDASE ARB_04467-RELATED"/>
    <property type="match status" value="1"/>
</dbReference>
<protein>
    <recommendedName>
        <fullName evidence="1">DUF7910 domain-containing protein</fullName>
    </recommendedName>
</protein>
<proteinExistence type="predicted"/>
<dbReference type="InterPro" id="IPR017853">
    <property type="entry name" value="GH"/>
</dbReference>
<dbReference type="EMBL" id="JAAGAX010000002">
    <property type="protein sequence ID" value="KAF2323015.1"/>
    <property type="molecule type" value="Genomic_DNA"/>
</dbReference>
<reference evidence="2 3" key="1">
    <citation type="journal article" date="2020" name="Mol. Plant">
        <title>The Chromosome-Based Rubber Tree Genome Provides New Insights into Spurge Genome Evolution and Rubber Biosynthesis.</title>
        <authorList>
            <person name="Liu J."/>
            <person name="Shi C."/>
            <person name="Shi C.C."/>
            <person name="Li W."/>
            <person name="Zhang Q.J."/>
            <person name="Zhang Y."/>
            <person name="Li K."/>
            <person name="Lu H.F."/>
            <person name="Shi C."/>
            <person name="Zhu S.T."/>
            <person name="Xiao Z.Y."/>
            <person name="Nan H."/>
            <person name="Yue Y."/>
            <person name="Zhu X.G."/>
            <person name="Wu Y."/>
            <person name="Hong X.N."/>
            <person name="Fan G.Y."/>
            <person name="Tong Y."/>
            <person name="Zhang D."/>
            <person name="Mao C.L."/>
            <person name="Liu Y.L."/>
            <person name="Hao S.J."/>
            <person name="Liu W.Q."/>
            <person name="Lv M.Q."/>
            <person name="Zhang H.B."/>
            <person name="Liu Y."/>
            <person name="Hu-Tang G.R."/>
            <person name="Wang J.P."/>
            <person name="Wang J.H."/>
            <person name="Sun Y.H."/>
            <person name="Ni S.B."/>
            <person name="Chen W.B."/>
            <person name="Zhang X.C."/>
            <person name="Jiao Y.N."/>
            <person name="Eichler E.E."/>
            <person name="Li G.H."/>
            <person name="Liu X."/>
            <person name="Gao L.Z."/>
        </authorList>
    </citation>
    <scope>NUCLEOTIDE SEQUENCE [LARGE SCALE GENOMIC DNA]</scope>
    <source>
        <strain evidence="3">cv. GT1</strain>
        <tissue evidence="2">Leaf</tissue>
    </source>
</reference>
<dbReference type="Pfam" id="PF25490">
    <property type="entry name" value="DUF7910"/>
    <property type="match status" value="1"/>
</dbReference>
<gene>
    <name evidence="2" type="ORF">GH714_032763</name>
</gene>
<evidence type="ECO:0000313" key="3">
    <source>
        <dbReference type="Proteomes" id="UP000467840"/>
    </source>
</evidence>
<feature type="domain" description="DUF7910" evidence="1">
    <location>
        <begin position="4"/>
        <end position="53"/>
    </location>
</feature>
<dbReference type="GO" id="GO:0016477">
    <property type="term" value="P:cell migration"/>
    <property type="evidence" value="ECO:0007669"/>
    <property type="project" value="TreeGrafter"/>
</dbReference>
<dbReference type="GO" id="GO:0005737">
    <property type="term" value="C:cytoplasm"/>
    <property type="evidence" value="ECO:0007669"/>
    <property type="project" value="TreeGrafter"/>
</dbReference>
<organism evidence="2 3">
    <name type="scientific">Hevea brasiliensis</name>
    <name type="common">Para rubber tree</name>
    <name type="synonym">Siphonia brasiliensis</name>
    <dbReference type="NCBI Taxonomy" id="3981"/>
    <lineage>
        <taxon>Eukaryota</taxon>
        <taxon>Viridiplantae</taxon>
        <taxon>Streptophyta</taxon>
        <taxon>Embryophyta</taxon>
        <taxon>Tracheophyta</taxon>
        <taxon>Spermatophyta</taxon>
        <taxon>Magnoliopsida</taxon>
        <taxon>eudicotyledons</taxon>
        <taxon>Gunneridae</taxon>
        <taxon>Pentapetalae</taxon>
        <taxon>rosids</taxon>
        <taxon>fabids</taxon>
        <taxon>Malpighiales</taxon>
        <taxon>Euphorbiaceae</taxon>
        <taxon>Crotonoideae</taxon>
        <taxon>Micrandreae</taxon>
        <taxon>Hevea</taxon>
    </lineage>
</organism>
<dbReference type="InterPro" id="IPR057232">
    <property type="entry name" value="DUF7910"/>
</dbReference>
<comment type="caution">
    <text evidence="2">The sequence shown here is derived from an EMBL/GenBank/DDBJ whole genome shotgun (WGS) entry which is preliminary data.</text>
</comment>
<dbReference type="InterPro" id="IPR010431">
    <property type="entry name" value="Fascin"/>
</dbReference>
<dbReference type="GO" id="GO:0007163">
    <property type="term" value="P:establishment or maintenance of cell polarity"/>
    <property type="evidence" value="ECO:0007669"/>
    <property type="project" value="TreeGrafter"/>
</dbReference>
<dbReference type="Gene3D" id="3.20.20.80">
    <property type="entry name" value="Glycosidases"/>
    <property type="match status" value="2"/>
</dbReference>
<accession>A0A6A6ND89</accession>
<dbReference type="GO" id="GO:0051017">
    <property type="term" value="P:actin filament bundle assembly"/>
    <property type="evidence" value="ECO:0007669"/>
    <property type="project" value="TreeGrafter"/>
</dbReference>
<dbReference type="PANTHER" id="PTHR10551">
    <property type="entry name" value="FASCIN"/>
    <property type="match status" value="1"/>
</dbReference>
<evidence type="ECO:0000313" key="2">
    <source>
        <dbReference type="EMBL" id="KAF2323015.1"/>
    </source>
</evidence>
<dbReference type="GO" id="GO:0015629">
    <property type="term" value="C:actin cytoskeleton"/>
    <property type="evidence" value="ECO:0007669"/>
    <property type="project" value="TreeGrafter"/>
</dbReference>
<name>A0A6A6ND89_HEVBR</name>
<keyword evidence="3" id="KW-1185">Reference proteome</keyword>
<dbReference type="AlphaFoldDB" id="A0A6A6ND89"/>
<evidence type="ECO:0000259" key="1">
    <source>
        <dbReference type="Pfam" id="PF25490"/>
    </source>
</evidence>
<dbReference type="Proteomes" id="UP000467840">
    <property type="component" value="Chromosome 11"/>
</dbReference>